<evidence type="ECO:0000256" key="1">
    <source>
        <dbReference type="ARBA" id="ARBA00000822"/>
    </source>
</evidence>
<evidence type="ECO:0000256" key="7">
    <source>
        <dbReference type="ARBA" id="ARBA00023024"/>
    </source>
</evidence>
<sequence>EAAVKYWLSKGAPKEKLILGVPTYGRAFTLSDPSDNGIGAASSGPGTAGPYTWEAGMLGYNEICKALKEGGWNVYFDRERKAPWAHKENQWVGFDNVESIKAKALFAKKMGLGGAMVWAIDVDDFNGVCGEKYPLVKTLNAVLRGGKEVSQEEPSETENSQEYKPDLDDSQDNEPEQPAPDSKDVCTKVGNIPDSSSCGFFTCPNDGQGGFLKYSIPGSPGLCYNYQKNQCDYK</sequence>
<keyword evidence="5" id="KW-0732">Signal</keyword>
<keyword evidence="10" id="KW-0326">Glycosidase</keyword>
<dbReference type="EC" id="3.2.1.14" evidence="3"/>
<dbReference type="FunFam" id="3.10.50.10:FF:000004">
    <property type="entry name" value="Chitinase 5"/>
    <property type="match status" value="1"/>
</dbReference>
<dbReference type="InterPro" id="IPR001223">
    <property type="entry name" value="Glyco_hydro18_cat"/>
</dbReference>
<evidence type="ECO:0000256" key="4">
    <source>
        <dbReference type="ARBA" id="ARBA00022669"/>
    </source>
</evidence>
<evidence type="ECO:0000256" key="5">
    <source>
        <dbReference type="ARBA" id="ARBA00022729"/>
    </source>
</evidence>
<dbReference type="GO" id="GO:0005576">
    <property type="term" value="C:extracellular region"/>
    <property type="evidence" value="ECO:0007669"/>
    <property type="project" value="TreeGrafter"/>
</dbReference>
<dbReference type="PANTHER" id="PTHR11177:SF317">
    <property type="entry name" value="CHITINASE 12-RELATED"/>
    <property type="match status" value="1"/>
</dbReference>
<dbReference type="InterPro" id="IPR050314">
    <property type="entry name" value="Glycosyl_Hydrlase_18"/>
</dbReference>
<protein>
    <recommendedName>
        <fullName evidence="3">chitinase</fullName>
        <ecNumber evidence="3">3.2.1.14</ecNumber>
    </recommendedName>
</protein>
<name>A0A8J5UTI5_9HYME</name>
<reference evidence="14" key="2">
    <citation type="submission" date="2021-04" db="EMBL/GenBank/DDBJ databases">
        <title>Genome-wide patterns of bracovirus chromosomal integration into multiple host tissues during parasitism.</title>
        <authorList>
            <person name="Chebbi M.A.C."/>
        </authorList>
    </citation>
    <scope>NUCLEOTIDE SEQUENCE</scope>
    <source>
        <tissue evidence="14">Whole body</tissue>
    </source>
</reference>
<keyword evidence="9" id="KW-0119">Carbohydrate metabolism</keyword>
<dbReference type="GO" id="GO:0000272">
    <property type="term" value="P:polysaccharide catabolic process"/>
    <property type="evidence" value="ECO:0007669"/>
    <property type="project" value="UniProtKB-KW"/>
</dbReference>
<evidence type="ECO:0000256" key="12">
    <source>
        <dbReference type="SAM" id="MobiDB-lite"/>
    </source>
</evidence>
<dbReference type="EMBL" id="JAAOIC020000016">
    <property type="protein sequence ID" value="KAG8041477.1"/>
    <property type="molecule type" value="Genomic_DNA"/>
</dbReference>
<organism evidence="14 15">
    <name type="scientific">Cotesia typhae</name>
    <dbReference type="NCBI Taxonomy" id="2053667"/>
    <lineage>
        <taxon>Eukaryota</taxon>
        <taxon>Metazoa</taxon>
        <taxon>Ecdysozoa</taxon>
        <taxon>Arthropoda</taxon>
        <taxon>Hexapoda</taxon>
        <taxon>Insecta</taxon>
        <taxon>Pterygota</taxon>
        <taxon>Neoptera</taxon>
        <taxon>Endopterygota</taxon>
        <taxon>Hymenoptera</taxon>
        <taxon>Apocrita</taxon>
        <taxon>Ichneumonoidea</taxon>
        <taxon>Braconidae</taxon>
        <taxon>Microgastrinae</taxon>
        <taxon>Cotesia</taxon>
    </lineage>
</organism>
<gene>
    <name evidence="14" type="ORF">G9C98_002770</name>
</gene>
<dbReference type="AlphaFoldDB" id="A0A8J5UTI5"/>
<keyword evidence="6" id="KW-0378">Hydrolase</keyword>
<keyword evidence="15" id="KW-1185">Reference proteome</keyword>
<evidence type="ECO:0000259" key="13">
    <source>
        <dbReference type="PROSITE" id="PS51910"/>
    </source>
</evidence>
<accession>A0A8J5UTI5</accession>
<comment type="similarity">
    <text evidence="2">Belongs to the glycosyl hydrolase 18 family. Chitinase class II subfamily.</text>
</comment>
<evidence type="ECO:0000256" key="10">
    <source>
        <dbReference type="ARBA" id="ARBA00023295"/>
    </source>
</evidence>
<feature type="non-terminal residue" evidence="14">
    <location>
        <position position="1"/>
    </location>
</feature>
<dbReference type="PROSITE" id="PS51910">
    <property type="entry name" value="GH18_2"/>
    <property type="match status" value="1"/>
</dbReference>
<dbReference type="PANTHER" id="PTHR11177">
    <property type="entry name" value="CHITINASE"/>
    <property type="match status" value="1"/>
</dbReference>
<evidence type="ECO:0000256" key="8">
    <source>
        <dbReference type="ARBA" id="ARBA00023157"/>
    </source>
</evidence>
<keyword evidence="11" id="KW-0624">Polysaccharide degradation</keyword>
<dbReference type="Proteomes" id="UP000729913">
    <property type="component" value="Unassembled WGS sequence"/>
</dbReference>
<keyword evidence="8" id="KW-1015">Disulfide bond</keyword>
<dbReference type="GO" id="GO:0006032">
    <property type="term" value="P:chitin catabolic process"/>
    <property type="evidence" value="ECO:0007669"/>
    <property type="project" value="UniProtKB-KW"/>
</dbReference>
<feature type="domain" description="GH18" evidence="13">
    <location>
        <begin position="1"/>
        <end position="146"/>
    </location>
</feature>
<proteinExistence type="inferred from homology"/>
<dbReference type="GO" id="GO:0008843">
    <property type="term" value="F:endochitinase activity"/>
    <property type="evidence" value="ECO:0007669"/>
    <property type="project" value="UniProtKB-EC"/>
</dbReference>
<dbReference type="Pfam" id="PF00704">
    <property type="entry name" value="Glyco_hydro_18"/>
    <property type="match status" value="1"/>
</dbReference>
<evidence type="ECO:0000256" key="9">
    <source>
        <dbReference type="ARBA" id="ARBA00023277"/>
    </source>
</evidence>
<evidence type="ECO:0000256" key="3">
    <source>
        <dbReference type="ARBA" id="ARBA00012729"/>
    </source>
</evidence>
<evidence type="ECO:0000256" key="2">
    <source>
        <dbReference type="ARBA" id="ARBA00009121"/>
    </source>
</evidence>
<reference evidence="14" key="1">
    <citation type="submission" date="2020-03" db="EMBL/GenBank/DDBJ databases">
        <authorList>
            <person name="Chebbi M.A."/>
            <person name="Drezen J.M."/>
        </authorList>
    </citation>
    <scope>NUCLEOTIDE SEQUENCE</scope>
    <source>
        <tissue evidence="14">Whole body</tissue>
    </source>
</reference>
<evidence type="ECO:0000256" key="6">
    <source>
        <dbReference type="ARBA" id="ARBA00022801"/>
    </source>
</evidence>
<comment type="catalytic activity">
    <reaction evidence="1">
        <text>Random endo-hydrolysis of N-acetyl-beta-D-glucosaminide (1-&gt;4)-beta-linkages in chitin and chitodextrins.</text>
        <dbReference type="EC" id="3.2.1.14"/>
    </reaction>
</comment>
<keyword evidence="7" id="KW-0146">Chitin degradation</keyword>
<evidence type="ECO:0000256" key="11">
    <source>
        <dbReference type="ARBA" id="ARBA00023326"/>
    </source>
</evidence>
<comment type="caution">
    <text evidence="14">The sequence shown here is derived from an EMBL/GenBank/DDBJ whole genome shotgun (WGS) entry which is preliminary data.</text>
</comment>
<evidence type="ECO:0000313" key="14">
    <source>
        <dbReference type="EMBL" id="KAG8041477.1"/>
    </source>
</evidence>
<keyword evidence="4" id="KW-0147">Chitin-binding</keyword>
<feature type="region of interest" description="Disordered" evidence="12">
    <location>
        <begin position="146"/>
        <end position="188"/>
    </location>
</feature>
<dbReference type="GO" id="GO:0008061">
    <property type="term" value="F:chitin binding"/>
    <property type="evidence" value="ECO:0007669"/>
    <property type="project" value="UniProtKB-KW"/>
</dbReference>
<evidence type="ECO:0000313" key="15">
    <source>
        <dbReference type="Proteomes" id="UP000729913"/>
    </source>
</evidence>
<dbReference type="OrthoDB" id="73875at2759"/>